<dbReference type="Proteomes" id="UP000272025">
    <property type="component" value="Unassembled WGS sequence"/>
</dbReference>
<dbReference type="RefSeq" id="XP_028469046.1">
    <property type="nucleotide sequence ID" value="XM_028606584.1"/>
</dbReference>
<dbReference type="GeneID" id="39575062"/>
<feature type="region of interest" description="Disordered" evidence="1">
    <location>
        <begin position="1"/>
        <end position="22"/>
    </location>
</feature>
<gene>
    <name evidence="2" type="ORF">SODALDRAFT_115093</name>
</gene>
<dbReference type="AlphaFoldDB" id="A0A3N2Q3B3"/>
<organism evidence="2 3">
    <name type="scientific">Sodiomyces alkalinus (strain CBS 110278 / VKM F-3762 / F11)</name>
    <name type="common">Alkaliphilic filamentous fungus</name>
    <dbReference type="NCBI Taxonomy" id="1314773"/>
    <lineage>
        <taxon>Eukaryota</taxon>
        <taxon>Fungi</taxon>
        <taxon>Dikarya</taxon>
        <taxon>Ascomycota</taxon>
        <taxon>Pezizomycotina</taxon>
        <taxon>Sordariomycetes</taxon>
        <taxon>Hypocreomycetidae</taxon>
        <taxon>Glomerellales</taxon>
        <taxon>Plectosphaerellaceae</taxon>
        <taxon>Sodiomyces</taxon>
    </lineage>
</organism>
<dbReference type="EMBL" id="ML119052">
    <property type="protein sequence ID" value="ROT41240.1"/>
    <property type="molecule type" value="Genomic_DNA"/>
</dbReference>
<feature type="compositionally biased region" description="Basic and acidic residues" evidence="1">
    <location>
        <begin position="8"/>
        <end position="20"/>
    </location>
</feature>
<name>A0A3N2Q3B3_SODAK</name>
<protein>
    <submittedName>
        <fullName evidence="2">Uncharacterized protein</fullName>
    </submittedName>
</protein>
<evidence type="ECO:0000256" key="1">
    <source>
        <dbReference type="SAM" id="MobiDB-lite"/>
    </source>
</evidence>
<proteinExistence type="predicted"/>
<reference evidence="2 3" key="1">
    <citation type="journal article" date="2018" name="Mol. Ecol.">
        <title>The obligate alkalophilic soda-lake fungus Sodiomyces alkalinus has shifted to a protein diet.</title>
        <authorList>
            <person name="Grum-Grzhimaylo A.A."/>
            <person name="Falkoski D.L."/>
            <person name="van den Heuvel J."/>
            <person name="Valero-Jimenez C.A."/>
            <person name="Min B."/>
            <person name="Choi I.G."/>
            <person name="Lipzen A."/>
            <person name="Daum C.G."/>
            <person name="Aanen D.K."/>
            <person name="Tsang A."/>
            <person name="Henrissat B."/>
            <person name="Bilanenko E.N."/>
            <person name="de Vries R.P."/>
            <person name="van Kan J.A.L."/>
            <person name="Grigoriev I.V."/>
            <person name="Debets A.J.M."/>
        </authorList>
    </citation>
    <scope>NUCLEOTIDE SEQUENCE [LARGE SCALE GENOMIC DNA]</scope>
    <source>
        <strain evidence="2 3">F11</strain>
    </source>
</reference>
<accession>A0A3N2Q3B3</accession>
<keyword evidence="3" id="KW-1185">Reference proteome</keyword>
<sequence length="66" mass="7404">MYHSGRYKGREGEADGRDAEGCEDVEVEDVRGRKKENGVGLCCRRFGLRCFARISGWTVQCKGSCE</sequence>
<evidence type="ECO:0000313" key="2">
    <source>
        <dbReference type="EMBL" id="ROT41240.1"/>
    </source>
</evidence>
<evidence type="ECO:0000313" key="3">
    <source>
        <dbReference type="Proteomes" id="UP000272025"/>
    </source>
</evidence>